<proteinExistence type="inferred from homology"/>
<gene>
    <name evidence="9" type="primary">ispE</name>
    <name evidence="12" type="ORF">AMJ83_10920</name>
</gene>
<dbReference type="SUPFAM" id="SSF55060">
    <property type="entry name" value="GHMP Kinase, C-terminal domain"/>
    <property type="match status" value="1"/>
</dbReference>
<evidence type="ECO:0000256" key="9">
    <source>
        <dbReference type="HAMAP-Rule" id="MF_00061"/>
    </source>
</evidence>
<feature type="binding site" evidence="9">
    <location>
        <begin position="91"/>
        <end position="101"/>
    </location>
    <ligand>
        <name>ATP</name>
        <dbReference type="ChEBI" id="CHEBI:30616"/>
    </ligand>
</feature>
<accession>A0A0S8FNZ5</accession>
<evidence type="ECO:0000256" key="2">
    <source>
        <dbReference type="ARBA" id="ARBA00012052"/>
    </source>
</evidence>
<dbReference type="InterPro" id="IPR013750">
    <property type="entry name" value="GHMP_kinase_C_dom"/>
</dbReference>
<keyword evidence="6 9" id="KW-0418">Kinase</keyword>
<name>A0A0S8FNZ5_UNCW3</name>
<evidence type="ECO:0000256" key="4">
    <source>
        <dbReference type="ARBA" id="ARBA00022679"/>
    </source>
</evidence>
<evidence type="ECO:0000256" key="6">
    <source>
        <dbReference type="ARBA" id="ARBA00022777"/>
    </source>
</evidence>
<dbReference type="Proteomes" id="UP000051373">
    <property type="component" value="Unassembled WGS sequence"/>
</dbReference>
<comment type="similarity">
    <text evidence="1 9">Belongs to the GHMP kinase family. IspE subfamily.</text>
</comment>
<evidence type="ECO:0000256" key="1">
    <source>
        <dbReference type="ARBA" id="ARBA00009684"/>
    </source>
</evidence>
<comment type="function">
    <text evidence="9">Catalyzes the phosphorylation of the position 2 hydroxy group of 4-diphosphocytidyl-2C-methyl-D-erythritol.</text>
</comment>
<dbReference type="InterPro" id="IPR006204">
    <property type="entry name" value="GHMP_kinase_N_dom"/>
</dbReference>
<evidence type="ECO:0000256" key="3">
    <source>
        <dbReference type="ARBA" id="ARBA00017473"/>
    </source>
</evidence>
<feature type="domain" description="GHMP kinase N-terminal" evidence="10">
    <location>
        <begin position="63"/>
        <end position="141"/>
    </location>
</feature>
<evidence type="ECO:0000256" key="8">
    <source>
        <dbReference type="ARBA" id="ARBA00032554"/>
    </source>
</evidence>
<evidence type="ECO:0000259" key="10">
    <source>
        <dbReference type="Pfam" id="PF00288"/>
    </source>
</evidence>
<comment type="catalytic activity">
    <reaction evidence="9">
        <text>4-CDP-2-C-methyl-D-erythritol + ATP = 4-CDP-2-C-methyl-D-erythritol 2-phosphate + ADP + H(+)</text>
        <dbReference type="Rhea" id="RHEA:18437"/>
        <dbReference type="ChEBI" id="CHEBI:15378"/>
        <dbReference type="ChEBI" id="CHEBI:30616"/>
        <dbReference type="ChEBI" id="CHEBI:57823"/>
        <dbReference type="ChEBI" id="CHEBI:57919"/>
        <dbReference type="ChEBI" id="CHEBI:456216"/>
        <dbReference type="EC" id="2.7.1.148"/>
    </reaction>
</comment>
<evidence type="ECO:0000256" key="7">
    <source>
        <dbReference type="ARBA" id="ARBA00022840"/>
    </source>
</evidence>
<dbReference type="Pfam" id="PF08544">
    <property type="entry name" value="GHMP_kinases_C"/>
    <property type="match status" value="1"/>
</dbReference>
<dbReference type="PIRSF" id="PIRSF010376">
    <property type="entry name" value="IspE"/>
    <property type="match status" value="1"/>
</dbReference>
<dbReference type="PANTHER" id="PTHR43527">
    <property type="entry name" value="4-DIPHOSPHOCYTIDYL-2-C-METHYL-D-ERYTHRITOL KINASE, CHLOROPLASTIC"/>
    <property type="match status" value="1"/>
</dbReference>
<reference evidence="12 13" key="1">
    <citation type="journal article" date="2015" name="Microbiome">
        <title>Genomic resolution of linkages in carbon, nitrogen, and sulfur cycling among widespread estuary sediment bacteria.</title>
        <authorList>
            <person name="Baker B.J."/>
            <person name="Lazar C.S."/>
            <person name="Teske A.P."/>
            <person name="Dick G.J."/>
        </authorList>
    </citation>
    <scope>NUCLEOTIDE SEQUENCE [LARGE SCALE GENOMIC DNA]</scope>
    <source>
        <strain evidence="12">SM23_42</strain>
    </source>
</reference>
<keyword evidence="5 9" id="KW-0547">Nucleotide-binding</keyword>
<comment type="pathway">
    <text evidence="9">Isoprenoid biosynthesis; isopentenyl diphosphate biosynthesis via DXP pathway; isopentenyl diphosphate from 1-deoxy-D-xylulose 5-phosphate: step 3/6.</text>
</comment>
<evidence type="ECO:0000256" key="5">
    <source>
        <dbReference type="ARBA" id="ARBA00022741"/>
    </source>
</evidence>
<keyword evidence="9" id="KW-0414">Isoprene biosynthesis</keyword>
<dbReference type="GO" id="GO:0005524">
    <property type="term" value="F:ATP binding"/>
    <property type="evidence" value="ECO:0007669"/>
    <property type="project" value="UniProtKB-UniRule"/>
</dbReference>
<dbReference type="PANTHER" id="PTHR43527:SF2">
    <property type="entry name" value="4-DIPHOSPHOCYTIDYL-2-C-METHYL-D-ERYTHRITOL KINASE, CHLOROPLASTIC"/>
    <property type="match status" value="1"/>
</dbReference>
<dbReference type="PATRIC" id="fig|1703779.3.peg.14"/>
<dbReference type="InterPro" id="IPR020568">
    <property type="entry name" value="Ribosomal_Su5_D2-typ_SF"/>
</dbReference>
<evidence type="ECO:0000313" key="13">
    <source>
        <dbReference type="Proteomes" id="UP000051373"/>
    </source>
</evidence>
<dbReference type="Gene3D" id="3.30.70.890">
    <property type="entry name" value="GHMP kinase, C-terminal domain"/>
    <property type="match status" value="1"/>
</dbReference>
<dbReference type="InterPro" id="IPR014721">
    <property type="entry name" value="Ribsml_uS5_D2-typ_fold_subgr"/>
</dbReference>
<dbReference type="InterPro" id="IPR004424">
    <property type="entry name" value="IspE"/>
</dbReference>
<dbReference type="EC" id="2.7.1.148" evidence="2 9"/>
<organism evidence="12 13">
    <name type="scientific">candidate division WOR_3 bacterium SM23_42</name>
    <dbReference type="NCBI Taxonomy" id="1703779"/>
    <lineage>
        <taxon>Bacteria</taxon>
        <taxon>Bacteria division WOR-3</taxon>
    </lineage>
</organism>
<sequence>MISLKAWAKINIGLKILNKREDGFHNLETTLTTVNLADILTIDEFDSGIVVEAKNLELDPQDNLCYRAAELFRERYGITKGVKIYLVKNIPVGGGLGGGSSDAAAVLRGLVKLFGMYVEDKDLMELASEIGCDVPFFIKGGAAYARRRGEELKFFKLPRMELVLYYPGYPISTKWAYEEYDKMMLTPEPDVDNITIGKKKKTKKGFQLENSFEKTVFKRHPDLLDVKTGLLGAGAFFVSLSGSGSCLFTLVDDSVRSKVIKYLEGIGAQYFEVHTL</sequence>
<dbReference type="AlphaFoldDB" id="A0A0S8FNZ5"/>
<dbReference type="SUPFAM" id="SSF54211">
    <property type="entry name" value="Ribosomal protein S5 domain 2-like"/>
    <property type="match status" value="1"/>
</dbReference>
<dbReference type="UniPathway" id="UPA00056">
    <property type="reaction ID" value="UER00094"/>
</dbReference>
<dbReference type="NCBIfam" id="TIGR00154">
    <property type="entry name" value="ispE"/>
    <property type="match status" value="1"/>
</dbReference>
<dbReference type="HAMAP" id="MF_00061">
    <property type="entry name" value="IspE"/>
    <property type="match status" value="1"/>
</dbReference>
<dbReference type="InterPro" id="IPR036554">
    <property type="entry name" value="GHMP_kinase_C_sf"/>
</dbReference>
<dbReference type="EMBL" id="LJUJ01000037">
    <property type="protein sequence ID" value="KPK62441.1"/>
    <property type="molecule type" value="Genomic_DNA"/>
</dbReference>
<feature type="active site" evidence="9">
    <location>
        <position position="133"/>
    </location>
</feature>
<dbReference type="GO" id="GO:0050515">
    <property type="term" value="F:4-(cytidine 5'-diphospho)-2-C-methyl-D-erythritol kinase activity"/>
    <property type="evidence" value="ECO:0007669"/>
    <property type="project" value="UniProtKB-UniRule"/>
</dbReference>
<evidence type="ECO:0000259" key="11">
    <source>
        <dbReference type="Pfam" id="PF08544"/>
    </source>
</evidence>
<dbReference type="GO" id="GO:0019288">
    <property type="term" value="P:isopentenyl diphosphate biosynthetic process, methylerythritol 4-phosphate pathway"/>
    <property type="evidence" value="ECO:0007669"/>
    <property type="project" value="UniProtKB-UniRule"/>
</dbReference>
<dbReference type="GO" id="GO:0016114">
    <property type="term" value="P:terpenoid biosynthetic process"/>
    <property type="evidence" value="ECO:0007669"/>
    <property type="project" value="UniProtKB-UniRule"/>
</dbReference>
<protein>
    <recommendedName>
        <fullName evidence="3 9">4-diphosphocytidyl-2-C-methyl-D-erythritol kinase</fullName>
        <shortName evidence="9">CMK</shortName>
        <ecNumber evidence="2 9">2.7.1.148</ecNumber>
    </recommendedName>
    <alternativeName>
        <fullName evidence="8 9">4-(cytidine-5'-diphospho)-2-C-methyl-D-erythritol kinase</fullName>
    </alternativeName>
</protein>
<feature type="domain" description="GHMP kinase C-terminal" evidence="11">
    <location>
        <begin position="211"/>
        <end position="262"/>
    </location>
</feature>
<dbReference type="Pfam" id="PF00288">
    <property type="entry name" value="GHMP_kinases_N"/>
    <property type="match status" value="1"/>
</dbReference>
<comment type="caution">
    <text evidence="12">The sequence shown here is derived from an EMBL/GenBank/DDBJ whole genome shotgun (WGS) entry which is preliminary data.</text>
</comment>
<keyword evidence="7 9" id="KW-0067">ATP-binding</keyword>
<keyword evidence="4 9" id="KW-0808">Transferase</keyword>
<dbReference type="STRING" id="1703779.AMJ83_10920"/>
<feature type="active site" evidence="9">
    <location>
        <position position="9"/>
    </location>
</feature>
<evidence type="ECO:0000313" key="12">
    <source>
        <dbReference type="EMBL" id="KPK62441.1"/>
    </source>
</evidence>
<dbReference type="Gene3D" id="3.30.230.10">
    <property type="match status" value="1"/>
</dbReference>